<reference evidence="9" key="2">
    <citation type="submission" date="2020-05" db="EMBL/GenBank/DDBJ databases">
        <authorList>
            <person name="Kim H.-S."/>
            <person name="Proctor R.H."/>
            <person name="Brown D.W."/>
        </authorList>
    </citation>
    <scope>NUCLEOTIDE SEQUENCE</scope>
    <source>
        <strain evidence="9">NRRL 22465</strain>
    </source>
</reference>
<evidence type="ECO:0000256" key="7">
    <source>
        <dbReference type="SAM" id="MobiDB-lite"/>
    </source>
</evidence>
<dbReference type="Proteomes" id="UP000635477">
    <property type="component" value="Unassembled WGS sequence"/>
</dbReference>
<dbReference type="SUPFAM" id="SSF53474">
    <property type="entry name" value="alpha/beta-Hydrolases"/>
    <property type="match status" value="1"/>
</dbReference>
<dbReference type="GO" id="GO:0005739">
    <property type="term" value="C:mitochondrion"/>
    <property type="evidence" value="ECO:0007669"/>
    <property type="project" value="UniProtKB-SubCell"/>
</dbReference>
<comment type="caution">
    <text evidence="9">The sequence shown here is derived from an EMBL/GenBank/DDBJ whole genome shotgun (WGS) entry which is preliminary data.</text>
</comment>
<feature type="compositionally biased region" description="Polar residues" evidence="7">
    <location>
        <begin position="327"/>
        <end position="336"/>
    </location>
</feature>
<dbReference type="InterPro" id="IPR029058">
    <property type="entry name" value="AB_hydrolase_fold"/>
</dbReference>
<comment type="subcellular location">
    <subcellularLocation>
        <location evidence="2">Endoplasmic reticulum</location>
    </subcellularLocation>
    <subcellularLocation>
        <location evidence="3">Membrane</location>
    </subcellularLocation>
    <subcellularLocation>
        <location evidence="1">Mitochondrion</location>
    </subcellularLocation>
</comment>
<feature type="region of interest" description="Disordered" evidence="7">
    <location>
        <begin position="311"/>
        <end position="387"/>
    </location>
</feature>
<gene>
    <name evidence="9" type="ORF">FZEAL_976</name>
</gene>
<evidence type="ECO:0000256" key="3">
    <source>
        <dbReference type="ARBA" id="ARBA00004370"/>
    </source>
</evidence>
<evidence type="ECO:0000313" key="10">
    <source>
        <dbReference type="Proteomes" id="UP000635477"/>
    </source>
</evidence>
<dbReference type="Pfam" id="PF17106">
    <property type="entry name" value="NACHT_sigma"/>
    <property type="match status" value="1"/>
</dbReference>
<dbReference type="EMBL" id="JABEYC010000055">
    <property type="protein sequence ID" value="KAF4983670.1"/>
    <property type="molecule type" value="Genomic_DNA"/>
</dbReference>
<dbReference type="PANTHER" id="PTHR48182">
    <property type="entry name" value="PROTEIN SERAC1"/>
    <property type="match status" value="1"/>
</dbReference>
<sequence>MKKLSGLLHRNKKRPEGGSDSVESQRHTEPQRLESFPDGVKVWHDCDDATVDICFVHGLAGNRDKTWRAAGQSTPWPAAFIPPKLPRARILTYGYDAYVVKKSVSSSNRLMDHANNMLHDLTTERSSSSAASRAIVFVAHSFGGVVCKTAMIISRNNPEPHLRAVFDCTKGIAFMGTPHGGSWAAEWARIPARALGQVKSTNQALLDVIQTDGQYLEFIRDTFLSMIRELRESRRDLQITCFFEELPVSGVGKIVPKDSACLEGYSAFSIHAKHREMVKFASEEDNGFKRLLGELARWEVMIRDSTAGQAKIRQSASSEMARPKLINQATGESSELMSDGDEEGTRPPPSARHDGPGHQFNAMGGTQNNNTGGGHQFLGNFSGPVTF</sequence>
<evidence type="ECO:0000313" key="9">
    <source>
        <dbReference type="EMBL" id="KAF4983670.1"/>
    </source>
</evidence>
<keyword evidence="10" id="KW-1185">Reference proteome</keyword>
<organism evidence="9 10">
    <name type="scientific">Fusarium zealandicum</name>
    <dbReference type="NCBI Taxonomy" id="1053134"/>
    <lineage>
        <taxon>Eukaryota</taxon>
        <taxon>Fungi</taxon>
        <taxon>Dikarya</taxon>
        <taxon>Ascomycota</taxon>
        <taxon>Pezizomycotina</taxon>
        <taxon>Sordariomycetes</taxon>
        <taxon>Hypocreomycetidae</taxon>
        <taxon>Hypocreales</taxon>
        <taxon>Nectriaceae</taxon>
        <taxon>Fusarium</taxon>
        <taxon>Fusarium staphyleae species complex</taxon>
    </lineage>
</organism>
<dbReference type="Gene3D" id="3.40.50.1820">
    <property type="entry name" value="alpha/beta hydrolase"/>
    <property type="match status" value="1"/>
</dbReference>
<feature type="compositionally biased region" description="Basic residues" evidence="7">
    <location>
        <begin position="1"/>
        <end position="13"/>
    </location>
</feature>
<evidence type="ECO:0000256" key="4">
    <source>
        <dbReference type="ARBA" id="ARBA00022824"/>
    </source>
</evidence>
<dbReference type="PANTHER" id="PTHR48182:SF2">
    <property type="entry name" value="PROTEIN SERAC1"/>
    <property type="match status" value="1"/>
</dbReference>
<evidence type="ECO:0000256" key="1">
    <source>
        <dbReference type="ARBA" id="ARBA00004173"/>
    </source>
</evidence>
<evidence type="ECO:0000256" key="6">
    <source>
        <dbReference type="ARBA" id="ARBA00023136"/>
    </source>
</evidence>
<dbReference type="InterPro" id="IPR052374">
    <property type="entry name" value="SERAC1"/>
</dbReference>
<feature type="region of interest" description="Disordered" evidence="7">
    <location>
        <begin position="1"/>
        <end position="34"/>
    </location>
</feature>
<protein>
    <recommendedName>
        <fullName evidence="8">NACHT-NTPase sigma domain-containing protein</fullName>
    </recommendedName>
</protein>
<evidence type="ECO:0000259" key="8">
    <source>
        <dbReference type="Pfam" id="PF17106"/>
    </source>
</evidence>
<dbReference type="GO" id="GO:0005783">
    <property type="term" value="C:endoplasmic reticulum"/>
    <property type="evidence" value="ECO:0007669"/>
    <property type="project" value="UniProtKB-SubCell"/>
</dbReference>
<evidence type="ECO:0000256" key="5">
    <source>
        <dbReference type="ARBA" id="ARBA00023128"/>
    </source>
</evidence>
<feature type="compositionally biased region" description="Basic and acidic residues" evidence="7">
    <location>
        <begin position="23"/>
        <end position="32"/>
    </location>
</feature>
<accession>A0A8H4UU48</accession>
<dbReference type="InterPro" id="IPR031353">
    <property type="entry name" value="NACHT_sigma"/>
</dbReference>
<name>A0A8H4UU48_9HYPO</name>
<reference evidence="9" key="1">
    <citation type="journal article" date="2020" name="BMC Genomics">
        <title>Correction to: Identification and distribution of gene clusters required for synthesis of sphingolipid metabolism inhibitors in diverse species of the filamentous fungus Fusarium.</title>
        <authorList>
            <person name="Kim H.S."/>
            <person name="Lohmar J.M."/>
            <person name="Busman M."/>
            <person name="Brown D.W."/>
            <person name="Naumann T.A."/>
            <person name="Divon H.H."/>
            <person name="Lysoe E."/>
            <person name="Uhlig S."/>
            <person name="Proctor R.H."/>
        </authorList>
    </citation>
    <scope>NUCLEOTIDE SEQUENCE</scope>
    <source>
        <strain evidence="9">NRRL 22465</strain>
    </source>
</reference>
<keyword evidence="4" id="KW-0256">Endoplasmic reticulum</keyword>
<feature type="domain" description="NACHT-NTPase sigma" evidence="8">
    <location>
        <begin position="350"/>
        <end position="387"/>
    </location>
</feature>
<dbReference type="OrthoDB" id="7464126at2759"/>
<keyword evidence="6" id="KW-0472">Membrane</keyword>
<evidence type="ECO:0000256" key="2">
    <source>
        <dbReference type="ARBA" id="ARBA00004240"/>
    </source>
</evidence>
<dbReference type="AlphaFoldDB" id="A0A8H4UU48"/>
<dbReference type="GO" id="GO:0016020">
    <property type="term" value="C:membrane"/>
    <property type="evidence" value="ECO:0007669"/>
    <property type="project" value="UniProtKB-SubCell"/>
</dbReference>
<keyword evidence="5" id="KW-0496">Mitochondrion</keyword>
<proteinExistence type="predicted"/>